<proteinExistence type="predicted"/>
<organism evidence="2 3">
    <name type="scientific">Rhodococcus gannanensis</name>
    <dbReference type="NCBI Taxonomy" id="1960308"/>
    <lineage>
        <taxon>Bacteria</taxon>
        <taxon>Bacillati</taxon>
        <taxon>Actinomycetota</taxon>
        <taxon>Actinomycetes</taxon>
        <taxon>Mycobacteriales</taxon>
        <taxon>Nocardiaceae</taxon>
        <taxon>Rhodococcus</taxon>
    </lineage>
</organism>
<protein>
    <submittedName>
        <fullName evidence="2">Iron chaperone</fullName>
    </submittedName>
</protein>
<gene>
    <name evidence="2" type="ORF">ACFSJG_06350</name>
</gene>
<sequence length="117" mass="13086">MAETFDSVDEYIASFPDETRDVLIRIRRTLHEAVPGATEKISYQIPTLTVDGKPVVHFAGWAKHVSVYPLPEGDEAFVADLAPYRSGPGTAKFPLNKPIPYDLIDRIATFLVLEREN</sequence>
<dbReference type="Pfam" id="PF08818">
    <property type="entry name" value="DUF1801"/>
    <property type="match status" value="1"/>
</dbReference>
<comment type="caution">
    <text evidence="2">The sequence shown here is derived from an EMBL/GenBank/DDBJ whole genome shotgun (WGS) entry which is preliminary data.</text>
</comment>
<evidence type="ECO:0000313" key="3">
    <source>
        <dbReference type="Proteomes" id="UP001597286"/>
    </source>
</evidence>
<name>A0ABW4P322_9NOCA</name>
<evidence type="ECO:0000259" key="1">
    <source>
        <dbReference type="Pfam" id="PF08818"/>
    </source>
</evidence>
<evidence type="ECO:0000313" key="2">
    <source>
        <dbReference type="EMBL" id="MFD1811830.1"/>
    </source>
</evidence>
<dbReference type="Gene3D" id="3.90.1150.200">
    <property type="match status" value="1"/>
</dbReference>
<reference evidence="3" key="1">
    <citation type="journal article" date="2019" name="Int. J. Syst. Evol. Microbiol.">
        <title>The Global Catalogue of Microorganisms (GCM) 10K type strain sequencing project: providing services to taxonomists for standard genome sequencing and annotation.</title>
        <authorList>
            <consortium name="The Broad Institute Genomics Platform"/>
            <consortium name="The Broad Institute Genome Sequencing Center for Infectious Disease"/>
            <person name="Wu L."/>
            <person name="Ma J."/>
        </authorList>
    </citation>
    <scope>NUCLEOTIDE SEQUENCE [LARGE SCALE GENOMIC DNA]</scope>
    <source>
        <strain evidence="3">DT72</strain>
    </source>
</reference>
<dbReference type="InterPro" id="IPR014922">
    <property type="entry name" value="YdhG-like"/>
</dbReference>
<feature type="domain" description="YdhG-like" evidence="1">
    <location>
        <begin position="20"/>
        <end position="109"/>
    </location>
</feature>
<dbReference type="RefSeq" id="WP_378484370.1">
    <property type="nucleotide sequence ID" value="NZ_JBHUFB010000008.1"/>
</dbReference>
<dbReference type="Proteomes" id="UP001597286">
    <property type="component" value="Unassembled WGS sequence"/>
</dbReference>
<dbReference type="EMBL" id="JBHUFB010000008">
    <property type="protein sequence ID" value="MFD1811830.1"/>
    <property type="molecule type" value="Genomic_DNA"/>
</dbReference>
<keyword evidence="3" id="KW-1185">Reference proteome</keyword>
<dbReference type="SUPFAM" id="SSF159888">
    <property type="entry name" value="YdhG-like"/>
    <property type="match status" value="1"/>
</dbReference>
<accession>A0ABW4P322</accession>